<feature type="transmembrane region" description="Helical" evidence="1">
    <location>
        <begin position="88"/>
        <end position="107"/>
    </location>
</feature>
<gene>
    <name evidence="2" type="ORF">RICGR_0936</name>
</gene>
<feature type="transmembrane region" description="Helical" evidence="1">
    <location>
        <begin position="141"/>
        <end position="163"/>
    </location>
</feature>
<keyword evidence="1" id="KW-0812">Transmembrane</keyword>
<dbReference type="RefSeq" id="WP_006035808.1">
    <property type="nucleotide sequence ID" value="NZ_AAQJ02000001.1"/>
</dbReference>
<evidence type="ECO:0000313" key="2">
    <source>
        <dbReference type="EMBL" id="EDP46843.1"/>
    </source>
</evidence>
<reference evidence="2" key="1">
    <citation type="submission" date="2006-04" db="EMBL/GenBank/DDBJ databases">
        <authorList>
            <person name="Seshadri R."/>
            <person name="Federici B.A."/>
        </authorList>
    </citation>
    <scope>NUCLEOTIDE SEQUENCE [LARGE SCALE GENOMIC DNA]</scope>
</reference>
<sequence>MPRTVPKIKSIYLFEIFWLLLLLTYASIAYLTSLHVSFFNSDWVTFFKFFDDLVFEQGHYKDWILFPAPHFFPDMFVFFPFFFLTRNIYFQFLIVSWIMIILYYSSIKIIYSQFFTKQSTLFSLAATSGLFLLAFKNKSPYMLALVPAIHTSELVAGLFLLGIHFF</sequence>
<dbReference type="AlphaFoldDB" id="A8PN87"/>
<proteinExistence type="predicted"/>
<dbReference type="STRING" id="59196.RICGR_0936"/>
<dbReference type="EMBL" id="AAQJ02000001">
    <property type="protein sequence ID" value="EDP46843.1"/>
    <property type="molecule type" value="Genomic_DNA"/>
</dbReference>
<evidence type="ECO:0000313" key="3">
    <source>
        <dbReference type="Proteomes" id="UP000054075"/>
    </source>
</evidence>
<feature type="transmembrane region" description="Helical" evidence="1">
    <location>
        <begin position="12"/>
        <end position="31"/>
    </location>
</feature>
<comment type="caution">
    <text evidence="2">The sequence shown here is derived from an EMBL/GenBank/DDBJ whole genome shotgun (WGS) entry which is preliminary data.</text>
</comment>
<protein>
    <submittedName>
        <fullName evidence="2">Uncharacterized protein</fullName>
    </submittedName>
</protein>
<keyword evidence="1" id="KW-1133">Transmembrane helix</keyword>
<keyword evidence="3" id="KW-1185">Reference proteome</keyword>
<evidence type="ECO:0000256" key="1">
    <source>
        <dbReference type="SAM" id="Phobius"/>
    </source>
</evidence>
<organism evidence="2 3">
    <name type="scientific">Rickettsiella grylli</name>
    <dbReference type="NCBI Taxonomy" id="59196"/>
    <lineage>
        <taxon>Bacteria</taxon>
        <taxon>Pseudomonadati</taxon>
        <taxon>Pseudomonadota</taxon>
        <taxon>Gammaproteobacteria</taxon>
        <taxon>Legionellales</taxon>
        <taxon>Coxiellaceae</taxon>
        <taxon>Rickettsiella</taxon>
    </lineage>
</organism>
<accession>A8PN87</accession>
<dbReference type="Proteomes" id="UP000054075">
    <property type="component" value="Unassembled WGS sequence"/>
</dbReference>
<keyword evidence="1" id="KW-0472">Membrane</keyword>
<name>A8PN87_9COXI</name>
<reference evidence="2" key="2">
    <citation type="submission" date="2007-10" db="EMBL/GenBank/DDBJ databases">
        <authorList>
            <person name="Myers G.S."/>
        </authorList>
    </citation>
    <scope>NUCLEOTIDE SEQUENCE [LARGE SCALE GENOMIC DNA]</scope>
</reference>